<keyword evidence="1" id="KW-0812">Transmembrane</keyword>
<evidence type="ECO:0000313" key="3">
    <source>
        <dbReference type="Proteomes" id="UP001156905"/>
    </source>
</evidence>
<keyword evidence="1" id="KW-0472">Membrane</keyword>
<sequence length="83" mass="9048">MSAGWKIFWLATLVFTIAVGIGHVLVPGIVPIAFAEEPQASWAIMTAFLLRAIELTAAWVAILSLSITLGVALRGCWRRRLTL</sequence>
<evidence type="ECO:0000313" key="2">
    <source>
        <dbReference type="EMBL" id="GLR91873.1"/>
    </source>
</evidence>
<name>A0ABQ6BCR7_9BRAD</name>
<comment type="caution">
    <text evidence="2">The sequence shown here is derived from an EMBL/GenBank/DDBJ whole genome shotgun (WGS) entry which is preliminary data.</text>
</comment>
<dbReference type="RefSeq" id="WP_284275568.1">
    <property type="nucleotide sequence ID" value="NZ_BSOW01000057.1"/>
</dbReference>
<feature type="transmembrane region" description="Helical" evidence="1">
    <location>
        <begin position="40"/>
        <end position="73"/>
    </location>
</feature>
<feature type="transmembrane region" description="Helical" evidence="1">
    <location>
        <begin position="7"/>
        <end position="34"/>
    </location>
</feature>
<keyword evidence="1" id="KW-1133">Transmembrane helix</keyword>
<accession>A0ABQ6BCR7</accession>
<proteinExistence type="predicted"/>
<reference evidence="3" key="1">
    <citation type="journal article" date="2019" name="Int. J. Syst. Evol. Microbiol.">
        <title>The Global Catalogue of Microorganisms (GCM) 10K type strain sequencing project: providing services to taxonomists for standard genome sequencing and annotation.</title>
        <authorList>
            <consortium name="The Broad Institute Genomics Platform"/>
            <consortium name="The Broad Institute Genome Sequencing Center for Infectious Disease"/>
            <person name="Wu L."/>
            <person name="Ma J."/>
        </authorList>
    </citation>
    <scope>NUCLEOTIDE SEQUENCE [LARGE SCALE GENOMIC DNA]</scope>
    <source>
        <strain evidence="3">NBRC 102520</strain>
    </source>
</reference>
<dbReference type="EMBL" id="BSOW01000057">
    <property type="protein sequence ID" value="GLR91873.1"/>
    <property type="molecule type" value="Genomic_DNA"/>
</dbReference>
<protein>
    <submittedName>
        <fullName evidence="2">Uncharacterized protein</fullName>
    </submittedName>
</protein>
<evidence type="ECO:0000256" key="1">
    <source>
        <dbReference type="SAM" id="Phobius"/>
    </source>
</evidence>
<gene>
    <name evidence="2" type="ORF">GCM10007857_85910</name>
</gene>
<organism evidence="2 3">
    <name type="scientific">Bradyrhizobium iriomotense</name>
    <dbReference type="NCBI Taxonomy" id="441950"/>
    <lineage>
        <taxon>Bacteria</taxon>
        <taxon>Pseudomonadati</taxon>
        <taxon>Pseudomonadota</taxon>
        <taxon>Alphaproteobacteria</taxon>
        <taxon>Hyphomicrobiales</taxon>
        <taxon>Nitrobacteraceae</taxon>
        <taxon>Bradyrhizobium</taxon>
    </lineage>
</organism>
<dbReference type="Proteomes" id="UP001156905">
    <property type="component" value="Unassembled WGS sequence"/>
</dbReference>
<keyword evidence="3" id="KW-1185">Reference proteome</keyword>